<evidence type="ECO:0000256" key="1">
    <source>
        <dbReference type="SAM" id="Coils"/>
    </source>
</evidence>
<dbReference type="GeneID" id="113714691"/>
<name>A0A6P6UVF7_COFAR</name>
<feature type="coiled-coil region" evidence="1">
    <location>
        <begin position="65"/>
        <end position="130"/>
    </location>
</feature>
<dbReference type="RefSeq" id="XP_071925644.1">
    <property type="nucleotide sequence ID" value="XM_072069543.1"/>
</dbReference>
<proteinExistence type="predicted"/>
<dbReference type="OrthoDB" id="1742170at2759"/>
<protein>
    <submittedName>
        <fullName evidence="3 4">Uncharacterized protein LOC113714691</fullName>
    </submittedName>
    <submittedName>
        <fullName evidence="5 6">Uncharacterized protein isoform X2</fullName>
    </submittedName>
</protein>
<dbReference type="RefSeq" id="XP_071925645.1">
    <property type="nucleotide sequence ID" value="XM_072069544.1"/>
</dbReference>
<dbReference type="RefSeq" id="XP_027094488.1">
    <property type="nucleotide sequence ID" value="XM_027238687.1"/>
</dbReference>
<organism evidence="2 3">
    <name type="scientific">Coffea arabica</name>
    <name type="common">Arabian coffee</name>
    <dbReference type="NCBI Taxonomy" id="13443"/>
    <lineage>
        <taxon>Eukaryota</taxon>
        <taxon>Viridiplantae</taxon>
        <taxon>Streptophyta</taxon>
        <taxon>Embryophyta</taxon>
        <taxon>Tracheophyta</taxon>
        <taxon>Spermatophyta</taxon>
        <taxon>Magnoliopsida</taxon>
        <taxon>eudicotyledons</taxon>
        <taxon>Gunneridae</taxon>
        <taxon>Pentapetalae</taxon>
        <taxon>asterids</taxon>
        <taxon>lamiids</taxon>
        <taxon>Gentianales</taxon>
        <taxon>Rubiaceae</taxon>
        <taxon>Ixoroideae</taxon>
        <taxon>Gardenieae complex</taxon>
        <taxon>Bertiereae - Coffeeae clade</taxon>
        <taxon>Coffeeae</taxon>
        <taxon>Coffea</taxon>
    </lineage>
</organism>
<reference evidence="2" key="1">
    <citation type="journal article" date="2025" name="Foods">
        <title>Unveiling the Microbial Signatures of Arabica Coffee Cherries: Insights into Ripeness Specific Diversity, Functional Traits, and Implications for Quality and Safety.</title>
        <authorList>
            <consortium name="RefSeq"/>
            <person name="Tenea G.N."/>
            <person name="Cifuentes V."/>
            <person name="Reyes P."/>
            <person name="Cevallos-Vallejos M."/>
        </authorList>
    </citation>
    <scope>NUCLEOTIDE SEQUENCE [LARGE SCALE GENOMIC DNA]</scope>
</reference>
<dbReference type="Proteomes" id="UP001652660">
    <property type="component" value="Chromosome 10c"/>
</dbReference>
<reference evidence="3 4" key="2">
    <citation type="submission" date="2025-04" db="UniProtKB">
        <authorList>
            <consortium name="RefSeq"/>
        </authorList>
    </citation>
    <scope>IDENTIFICATION</scope>
    <source>
        <tissue evidence="3 4">Leaves</tissue>
    </source>
</reference>
<dbReference type="RefSeq" id="XP_027094490.1">
    <property type="nucleotide sequence ID" value="XM_027238689.1"/>
</dbReference>
<accession>A0A6P6UVF7</accession>
<keyword evidence="1" id="KW-0175">Coiled coil</keyword>
<sequence length="143" mass="16215">MTHFCRKKNAMVDETSAEKLSKMKDLQLQAQSSGVNRTEEDICIEVTGRITGYVRGRGPSKASLITQKLAEIEEFKKRAEQAEKRSVELEVQVQSQQQLMQRLENQQAEMQNQQLEMQELLKALRAELQSKNQGNGNAFGSNS</sequence>
<evidence type="ECO:0000313" key="2">
    <source>
        <dbReference type="Proteomes" id="UP001652660"/>
    </source>
</evidence>
<keyword evidence="2" id="KW-1185">Reference proteome</keyword>
<dbReference type="AlphaFoldDB" id="A0A6P6UVF7"/>
<evidence type="ECO:0000313" key="5">
    <source>
        <dbReference type="RefSeq" id="XP_071925644.1"/>
    </source>
</evidence>
<evidence type="ECO:0000313" key="4">
    <source>
        <dbReference type="RefSeq" id="XP_027094490.1"/>
    </source>
</evidence>
<evidence type="ECO:0000313" key="6">
    <source>
        <dbReference type="RefSeq" id="XP_071925645.1"/>
    </source>
</evidence>
<evidence type="ECO:0000313" key="3">
    <source>
        <dbReference type="RefSeq" id="XP_027094488.1"/>
    </source>
</evidence>
<gene>
    <name evidence="3 4 5 6" type="primary">LOC113714691</name>
</gene>